<dbReference type="AlphaFoldDB" id="W9YQK6"/>
<evidence type="ECO:0000256" key="1">
    <source>
        <dbReference type="ARBA" id="ARBA00007409"/>
    </source>
</evidence>
<dbReference type="SFLD" id="SFLDG01151">
    <property type="entry name" value="Main.2:_Nu-like"/>
    <property type="match status" value="1"/>
</dbReference>
<gene>
    <name evidence="5" type="ORF">A1O1_00321</name>
</gene>
<dbReference type="InterPro" id="IPR036282">
    <property type="entry name" value="Glutathione-S-Trfase_C_sf"/>
</dbReference>
<dbReference type="InterPro" id="IPR004045">
    <property type="entry name" value="Glutathione_S-Trfase_N"/>
</dbReference>
<feature type="domain" description="GST C-terminal" evidence="4">
    <location>
        <begin position="96"/>
        <end position="233"/>
    </location>
</feature>
<dbReference type="STRING" id="1182541.W9YQK6"/>
<reference evidence="5 6" key="1">
    <citation type="submission" date="2013-03" db="EMBL/GenBank/DDBJ databases">
        <title>The Genome Sequence of Capronia coronata CBS 617.96.</title>
        <authorList>
            <consortium name="The Broad Institute Genomics Platform"/>
            <person name="Cuomo C."/>
            <person name="de Hoog S."/>
            <person name="Gorbushina A."/>
            <person name="Walker B."/>
            <person name="Young S.K."/>
            <person name="Zeng Q."/>
            <person name="Gargeya S."/>
            <person name="Fitzgerald M."/>
            <person name="Haas B."/>
            <person name="Abouelleil A."/>
            <person name="Allen A.W."/>
            <person name="Alvarado L."/>
            <person name="Arachchi H.M."/>
            <person name="Berlin A.M."/>
            <person name="Chapman S.B."/>
            <person name="Gainer-Dewar J."/>
            <person name="Goldberg J."/>
            <person name="Griggs A."/>
            <person name="Gujja S."/>
            <person name="Hansen M."/>
            <person name="Howarth C."/>
            <person name="Imamovic A."/>
            <person name="Ireland A."/>
            <person name="Larimer J."/>
            <person name="McCowan C."/>
            <person name="Murphy C."/>
            <person name="Pearson M."/>
            <person name="Poon T.W."/>
            <person name="Priest M."/>
            <person name="Roberts A."/>
            <person name="Saif S."/>
            <person name="Shea T."/>
            <person name="Sisk P."/>
            <person name="Sykes S."/>
            <person name="Wortman J."/>
            <person name="Nusbaum C."/>
            <person name="Birren B."/>
        </authorList>
    </citation>
    <scope>NUCLEOTIDE SEQUENCE [LARGE SCALE GENOMIC DNA]</scope>
    <source>
        <strain evidence="5 6">CBS 617.96</strain>
    </source>
</reference>
<dbReference type="GO" id="GO:0016740">
    <property type="term" value="F:transferase activity"/>
    <property type="evidence" value="ECO:0007669"/>
    <property type="project" value="UniProtKB-KW"/>
</dbReference>
<evidence type="ECO:0000313" key="6">
    <source>
        <dbReference type="Proteomes" id="UP000019484"/>
    </source>
</evidence>
<dbReference type="Pfam" id="PF02798">
    <property type="entry name" value="GST_N"/>
    <property type="match status" value="1"/>
</dbReference>
<dbReference type="SUPFAM" id="SSF47616">
    <property type="entry name" value="GST C-terminal domain-like"/>
    <property type="match status" value="1"/>
</dbReference>
<dbReference type="GeneID" id="19155230"/>
<dbReference type="EMBL" id="AMWN01000001">
    <property type="protein sequence ID" value="EXJ95202.1"/>
    <property type="molecule type" value="Genomic_DNA"/>
</dbReference>
<dbReference type="Pfam" id="PF00043">
    <property type="entry name" value="GST_C"/>
    <property type="match status" value="1"/>
</dbReference>
<dbReference type="OrthoDB" id="422574at2759"/>
<dbReference type="Proteomes" id="UP000019484">
    <property type="component" value="Unassembled WGS sequence"/>
</dbReference>
<dbReference type="HOGENOM" id="CLU_011226_14_2_1"/>
<accession>W9YQK6</accession>
<evidence type="ECO:0000259" key="3">
    <source>
        <dbReference type="PROSITE" id="PS50404"/>
    </source>
</evidence>
<protein>
    <submittedName>
        <fullName evidence="5">Glutathione S-transferase</fullName>
    </submittedName>
</protein>
<evidence type="ECO:0000256" key="2">
    <source>
        <dbReference type="RuleBase" id="RU003494"/>
    </source>
</evidence>
<feature type="domain" description="GST N-terminal" evidence="3">
    <location>
        <begin position="6"/>
        <end position="87"/>
    </location>
</feature>
<dbReference type="RefSeq" id="XP_007719431.1">
    <property type="nucleotide sequence ID" value="XM_007721241.1"/>
</dbReference>
<dbReference type="InterPro" id="IPR004046">
    <property type="entry name" value="GST_C"/>
</dbReference>
<dbReference type="SFLD" id="SFLDS00019">
    <property type="entry name" value="Glutathione_Transferase_(cytos"/>
    <property type="match status" value="1"/>
</dbReference>
<comment type="similarity">
    <text evidence="1 2">Belongs to the GST superfamily.</text>
</comment>
<organism evidence="5 6">
    <name type="scientific">Capronia coronata CBS 617.96</name>
    <dbReference type="NCBI Taxonomy" id="1182541"/>
    <lineage>
        <taxon>Eukaryota</taxon>
        <taxon>Fungi</taxon>
        <taxon>Dikarya</taxon>
        <taxon>Ascomycota</taxon>
        <taxon>Pezizomycotina</taxon>
        <taxon>Eurotiomycetes</taxon>
        <taxon>Chaetothyriomycetidae</taxon>
        <taxon>Chaetothyriales</taxon>
        <taxon>Herpotrichiellaceae</taxon>
        <taxon>Capronia</taxon>
    </lineage>
</organism>
<proteinExistence type="inferred from homology"/>
<evidence type="ECO:0000259" key="4">
    <source>
        <dbReference type="PROSITE" id="PS50405"/>
    </source>
</evidence>
<keyword evidence="6" id="KW-1185">Reference proteome</keyword>
<name>W9YQK6_9EURO</name>
<dbReference type="PANTHER" id="PTHR44051">
    <property type="entry name" value="GLUTATHIONE S-TRANSFERASE-RELATED"/>
    <property type="match status" value="1"/>
</dbReference>
<dbReference type="Gene3D" id="1.20.1050.130">
    <property type="match status" value="1"/>
</dbReference>
<evidence type="ECO:0000313" key="5">
    <source>
        <dbReference type="EMBL" id="EXJ95202.1"/>
    </source>
</evidence>
<dbReference type="InterPro" id="IPR036249">
    <property type="entry name" value="Thioredoxin-like_sf"/>
</dbReference>
<sequence length="237" mass="26500">MSSSLQPITLYAHGHSPNPVKVAIILEELGLPYKKVNLDGPALKQEPFISINPNGRAPAIEDPNTGITLWESGAIIQYLVETYDAEHHKLSYPATAVREYHQLNQWLMFQVSGQGPYFGQATWFLFFHPEKLPSAIERYLNEIERVTGVLDSWLAKHEFLVGDKVTYADLSFVPYAALVAKVPILNRDGKLFVAEGEEGGEKKEKYPAYTKWLDTLMARPAVSKVMEQFAAAAASIH</sequence>
<dbReference type="PROSITE" id="PS50405">
    <property type="entry name" value="GST_CTER"/>
    <property type="match status" value="1"/>
</dbReference>
<dbReference type="CDD" id="cd03048">
    <property type="entry name" value="GST_N_Ure2p_like"/>
    <property type="match status" value="1"/>
</dbReference>
<dbReference type="InterPro" id="IPR010987">
    <property type="entry name" value="Glutathione-S-Trfase_C-like"/>
</dbReference>
<dbReference type="SUPFAM" id="SSF52833">
    <property type="entry name" value="Thioredoxin-like"/>
    <property type="match status" value="1"/>
</dbReference>
<dbReference type="eggNOG" id="KOG0867">
    <property type="taxonomic scope" value="Eukaryota"/>
</dbReference>
<dbReference type="PANTHER" id="PTHR44051:SF3">
    <property type="entry name" value="TRANSCRIPTIONAL REGULATOR URE2"/>
    <property type="match status" value="1"/>
</dbReference>
<dbReference type="PROSITE" id="PS50404">
    <property type="entry name" value="GST_NTER"/>
    <property type="match status" value="1"/>
</dbReference>
<comment type="caution">
    <text evidence="5">The sequence shown here is derived from an EMBL/GenBank/DDBJ whole genome shotgun (WGS) entry which is preliminary data.</text>
</comment>
<dbReference type="SFLD" id="SFLDG00358">
    <property type="entry name" value="Main_(cytGST)"/>
    <property type="match status" value="1"/>
</dbReference>
<keyword evidence="5" id="KW-0808">Transferase</keyword>
<dbReference type="InterPro" id="IPR040079">
    <property type="entry name" value="Glutathione_S-Trfase"/>
</dbReference>